<evidence type="ECO:0000313" key="3">
    <source>
        <dbReference type="Proteomes" id="UP000054337"/>
    </source>
</evidence>
<keyword evidence="3" id="KW-1185">Reference proteome</keyword>
<dbReference type="EMBL" id="KI968715">
    <property type="protein sequence ID" value="EUN29061.1"/>
    <property type="molecule type" value="Genomic_DNA"/>
</dbReference>
<evidence type="ECO:0000313" key="2">
    <source>
        <dbReference type="EMBL" id="EUN29061.1"/>
    </source>
</evidence>
<gene>
    <name evidence="2" type="ORF">COCVIDRAFT_93946</name>
</gene>
<feature type="region of interest" description="Disordered" evidence="1">
    <location>
        <begin position="23"/>
        <end position="51"/>
    </location>
</feature>
<dbReference type="AlphaFoldDB" id="W7EM15"/>
<feature type="compositionally biased region" description="Basic and acidic residues" evidence="1">
    <location>
        <begin position="26"/>
        <end position="35"/>
    </location>
</feature>
<sequence length="51" mass="6023">MQQKACVVYSTVCFDASSIFRRERRRGGETSDNKSDSYQIDPEQRNHLRQK</sequence>
<reference evidence="2 3" key="1">
    <citation type="journal article" date="2013" name="PLoS Genet.">
        <title>Comparative genome structure, secondary metabolite, and effector coding capacity across Cochliobolus pathogens.</title>
        <authorList>
            <person name="Condon B.J."/>
            <person name="Leng Y."/>
            <person name="Wu D."/>
            <person name="Bushley K.E."/>
            <person name="Ohm R.A."/>
            <person name="Otillar R."/>
            <person name="Martin J."/>
            <person name="Schackwitz W."/>
            <person name="Grimwood J."/>
            <person name="MohdZainudin N."/>
            <person name="Xue C."/>
            <person name="Wang R."/>
            <person name="Manning V.A."/>
            <person name="Dhillon B."/>
            <person name="Tu Z.J."/>
            <person name="Steffenson B.J."/>
            <person name="Salamov A."/>
            <person name="Sun H."/>
            <person name="Lowry S."/>
            <person name="LaButti K."/>
            <person name="Han J."/>
            <person name="Copeland A."/>
            <person name="Lindquist E."/>
            <person name="Barry K."/>
            <person name="Schmutz J."/>
            <person name="Baker S.E."/>
            <person name="Ciuffetti L.M."/>
            <person name="Grigoriev I.V."/>
            <person name="Zhong S."/>
            <person name="Turgeon B.G."/>
        </authorList>
    </citation>
    <scope>NUCLEOTIDE SEQUENCE [LARGE SCALE GENOMIC DNA]</scope>
    <source>
        <strain evidence="2 3">FI3</strain>
    </source>
</reference>
<dbReference type="RefSeq" id="XP_014558681.1">
    <property type="nucleotide sequence ID" value="XM_014703195.1"/>
</dbReference>
<protein>
    <submittedName>
        <fullName evidence="2">Uncharacterized protein</fullName>
    </submittedName>
</protein>
<dbReference type="Proteomes" id="UP000054337">
    <property type="component" value="Unassembled WGS sequence"/>
</dbReference>
<name>W7EM15_BIPV3</name>
<accession>W7EM15</accession>
<organism evidence="2 3">
    <name type="scientific">Bipolaris victoriae (strain FI3)</name>
    <name type="common">Victoria blight of oats agent</name>
    <name type="synonym">Cochliobolus victoriae</name>
    <dbReference type="NCBI Taxonomy" id="930091"/>
    <lineage>
        <taxon>Eukaryota</taxon>
        <taxon>Fungi</taxon>
        <taxon>Dikarya</taxon>
        <taxon>Ascomycota</taxon>
        <taxon>Pezizomycotina</taxon>
        <taxon>Dothideomycetes</taxon>
        <taxon>Pleosporomycetidae</taxon>
        <taxon>Pleosporales</taxon>
        <taxon>Pleosporineae</taxon>
        <taxon>Pleosporaceae</taxon>
        <taxon>Bipolaris</taxon>
    </lineage>
</organism>
<evidence type="ECO:0000256" key="1">
    <source>
        <dbReference type="SAM" id="MobiDB-lite"/>
    </source>
</evidence>
<dbReference type="GeneID" id="26259792"/>
<feature type="compositionally biased region" description="Basic and acidic residues" evidence="1">
    <location>
        <begin position="42"/>
        <end position="51"/>
    </location>
</feature>
<dbReference type="HOGENOM" id="CLU_3105997_0_0_1"/>
<proteinExistence type="predicted"/>